<accession>A0A484HJM8</accession>
<dbReference type="PANTHER" id="PTHR37294:SF1">
    <property type="entry name" value="3'-5' EXORIBONUCLEASE YHAM"/>
    <property type="match status" value="1"/>
</dbReference>
<dbReference type="CDD" id="cd00077">
    <property type="entry name" value="HDc"/>
    <property type="match status" value="1"/>
</dbReference>
<sequence length="315" mass="35313">MKKQFIDQLKAGDSLGDVFALSEKNLLRKKDGEPYLNVTLSDRTGTLKGVAWDNVAEIRDAVSSGDIVFVTGRVSEYRGSLQAVVADMKAASPYDRDPADFLPATDKDIEAMFSRLKKVLSAIETPHFKRLLDAFFEDEDFAPVFKAAPAAKSMHHAYIGGLLEHTLSMCLLIDKIGRHYAGINTDLLLVGAALHDIGKIREFEWTTRIDYSDKGRLVGHIIMGCAMIDERIARAGDFPEKDAVLLRHMVAAHHGSREFGSPEPPKTLEALLLHMVDDMDAKMNGVREFIMKQDPDESWTPYHRLLERHFYVPES</sequence>
<evidence type="ECO:0000256" key="1">
    <source>
        <dbReference type="ARBA" id="ARBA00022801"/>
    </source>
</evidence>
<dbReference type="InterPro" id="IPR006674">
    <property type="entry name" value="HD_domain"/>
</dbReference>
<dbReference type="InterPro" id="IPR012340">
    <property type="entry name" value="NA-bd_OB-fold"/>
</dbReference>
<dbReference type="EMBL" id="CAACVI010000045">
    <property type="protein sequence ID" value="VEN74947.1"/>
    <property type="molecule type" value="Genomic_DNA"/>
</dbReference>
<protein>
    <submittedName>
        <fullName evidence="3">HD family phosphohydrolase</fullName>
    </submittedName>
</protein>
<dbReference type="GO" id="GO:0031125">
    <property type="term" value="P:rRNA 3'-end processing"/>
    <property type="evidence" value="ECO:0007669"/>
    <property type="project" value="TreeGrafter"/>
</dbReference>
<dbReference type="SMART" id="SM00471">
    <property type="entry name" value="HDc"/>
    <property type="match status" value="1"/>
</dbReference>
<organism evidence="3">
    <name type="scientific">uncultured Desulfobacteraceae bacterium</name>
    <dbReference type="NCBI Taxonomy" id="218296"/>
    <lineage>
        <taxon>Bacteria</taxon>
        <taxon>Pseudomonadati</taxon>
        <taxon>Thermodesulfobacteriota</taxon>
        <taxon>Desulfobacteria</taxon>
        <taxon>Desulfobacterales</taxon>
        <taxon>Desulfobacteraceae</taxon>
        <taxon>environmental samples</taxon>
    </lineage>
</organism>
<reference evidence="3" key="1">
    <citation type="submission" date="2019-01" db="EMBL/GenBank/DDBJ databases">
        <authorList>
            <consortium name="Genoscope - CEA"/>
            <person name="William W."/>
        </authorList>
    </citation>
    <scope>NUCLEOTIDE SEQUENCE</scope>
    <source>
        <strain evidence="3">CR-1</strain>
    </source>
</reference>
<dbReference type="Gene3D" id="2.40.50.140">
    <property type="entry name" value="Nucleic acid-binding proteins"/>
    <property type="match status" value="1"/>
</dbReference>
<name>A0A484HJM8_9BACT</name>
<dbReference type="GO" id="GO:0003676">
    <property type="term" value="F:nucleic acid binding"/>
    <property type="evidence" value="ECO:0007669"/>
    <property type="project" value="InterPro"/>
</dbReference>
<dbReference type="Pfam" id="PF01966">
    <property type="entry name" value="HD"/>
    <property type="match status" value="1"/>
</dbReference>
<dbReference type="InterPro" id="IPR050798">
    <property type="entry name" value="YhaM_exoribonuc/phosphodiest"/>
</dbReference>
<dbReference type="PANTHER" id="PTHR37294">
    <property type="entry name" value="3'-5' EXORIBONUCLEASE YHAM"/>
    <property type="match status" value="1"/>
</dbReference>
<dbReference type="Gene3D" id="1.10.3210.10">
    <property type="entry name" value="Hypothetical protein af1432"/>
    <property type="match status" value="1"/>
</dbReference>
<evidence type="ECO:0000259" key="2">
    <source>
        <dbReference type="SMART" id="SM00471"/>
    </source>
</evidence>
<dbReference type="SUPFAM" id="SSF50249">
    <property type="entry name" value="Nucleic acid-binding proteins"/>
    <property type="match status" value="1"/>
</dbReference>
<dbReference type="SUPFAM" id="SSF109604">
    <property type="entry name" value="HD-domain/PDEase-like"/>
    <property type="match status" value="1"/>
</dbReference>
<feature type="domain" description="HD/PDEase" evidence="2">
    <location>
        <begin position="158"/>
        <end position="291"/>
    </location>
</feature>
<gene>
    <name evidence="3" type="ORF">EPICR_50228</name>
</gene>
<keyword evidence="1 3" id="KW-0378">Hydrolase</keyword>
<dbReference type="Pfam" id="PF01336">
    <property type="entry name" value="tRNA_anti-codon"/>
    <property type="match status" value="1"/>
</dbReference>
<dbReference type="GO" id="GO:0016787">
    <property type="term" value="F:hydrolase activity"/>
    <property type="evidence" value="ECO:0007669"/>
    <property type="project" value="UniProtKB-KW"/>
</dbReference>
<dbReference type="CDD" id="cd04492">
    <property type="entry name" value="YhaM_OBF_like"/>
    <property type="match status" value="1"/>
</dbReference>
<dbReference type="AlphaFoldDB" id="A0A484HJM8"/>
<proteinExistence type="predicted"/>
<dbReference type="InterPro" id="IPR003607">
    <property type="entry name" value="HD/PDEase_dom"/>
</dbReference>
<evidence type="ECO:0000313" key="3">
    <source>
        <dbReference type="EMBL" id="VEN74947.1"/>
    </source>
</evidence>
<dbReference type="InterPro" id="IPR004365">
    <property type="entry name" value="NA-bd_OB_tRNA"/>
</dbReference>